<feature type="non-terminal residue" evidence="1">
    <location>
        <position position="1"/>
    </location>
</feature>
<keyword evidence="2" id="KW-1185">Reference proteome</keyword>
<proteinExistence type="predicted"/>
<sequence length="144" mass="16459">PEVRLSFDDGYTTTDAPSIRELQTQIDFFGNKGKPWYMALFAEPRDPEKGSMIESNEFDEFKNFYRGRDIVRSRLSALYFMSFVNSSRAAEDLKNYEAKVADWVATHNANTTKLTTITQHSKRGMEMEVARGMKFVLAKIIAGP</sequence>
<evidence type="ECO:0000313" key="2">
    <source>
        <dbReference type="Proteomes" id="UP000230423"/>
    </source>
</evidence>
<evidence type="ECO:0000313" key="1">
    <source>
        <dbReference type="EMBL" id="PIO58837.1"/>
    </source>
</evidence>
<accession>A0A2G9TLL4</accession>
<dbReference type="AlphaFoldDB" id="A0A2G9TLL4"/>
<organism evidence="1 2">
    <name type="scientific">Teladorsagia circumcincta</name>
    <name type="common">Brown stomach worm</name>
    <name type="synonym">Ostertagia circumcincta</name>
    <dbReference type="NCBI Taxonomy" id="45464"/>
    <lineage>
        <taxon>Eukaryota</taxon>
        <taxon>Metazoa</taxon>
        <taxon>Ecdysozoa</taxon>
        <taxon>Nematoda</taxon>
        <taxon>Chromadorea</taxon>
        <taxon>Rhabditida</taxon>
        <taxon>Rhabditina</taxon>
        <taxon>Rhabditomorpha</taxon>
        <taxon>Strongyloidea</taxon>
        <taxon>Trichostrongylidae</taxon>
        <taxon>Teladorsagia</taxon>
    </lineage>
</organism>
<reference evidence="1 2" key="1">
    <citation type="submission" date="2015-09" db="EMBL/GenBank/DDBJ databases">
        <title>Draft genome of the parasitic nematode Teladorsagia circumcincta isolate WARC Sus (inbred).</title>
        <authorList>
            <person name="Mitreva M."/>
        </authorList>
    </citation>
    <scope>NUCLEOTIDE SEQUENCE [LARGE SCALE GENOMIC DNA]</scope>
    <source>
        <strain evidence="1 2">S</strain>
    </source>
</reference>
<protein>
    <submittedName>
        <fullName evidence="1">Uncharacterized protein</fullName>
    </submittedName>
</protein>
<name>A0A2G9TLL4_TELCI</name>
<dbReference type="OrthoDB" id="5875602at2759"/>
<dbReference type="EMBL" id="KZ359673">
    <property type="protein sequence ID" value="PIO58837.1"/>
    <property type="molecule type" value="Genomic_DNA"/>
</dbReference>
<gene>
    <name evidence="1" type="ORF">TELCIR_19718</name>
</gene>
<dbReference type="Proteomes" id="UP000230423">
    <property type="component" value="Unassembled WGS sequence"/>
</dbReference>